<dbReference type="Pfam" id="PF13860">
    <property type="entry name" value="FlgD_ig"/>
    <property type="match status" value="1"/>
</dbReference>
<accession>A0A956RT88</accession>
<reference evidence="2" key="1">
    <citation type="submission" date="2020-04" db="EMBL/GenBank/DDBJ databases">
        <authorList>
            <person name="Zhang T."/>
        </authorList>
    </citation>
    <scope>NUCLEOTIDE SEQUENCE</scope>
    <source>
        <strain evidence="2">HKST-UBA01</strain>
    </source>
</reference>
<organism evidence="2 3">
    <name type="scientific">Eiseniibacteriota bacterium</name>
    <dbReference type="NCBI Taxonomy" id="2212470"/>
    <lineage>
        <taxon>Bacteria</taxon>
        <taxon>Candidatus Eiseniibacteriota</taxon>
    </lineage>
</organism>
<feature type="non-terminal residue" evidence="2">
    <location>
        <position position="1"/>
    </location>
</feature>
<dbReference type="AlphaFoldDB" id="A0A956RT88"/>
<evidence type="ECO:0000259" key="1">
    <source>
        <dbReference type="Pfam" id="PF13860"/>
    </source>
</evidence>
<comment type="caution">
    <text evidence="2">The sequence shown here is derived from an EMBL/GenBank/DDBJ whole genome shotgun (WGS) entry which is preliminary data.</text>
</comment>
<sequence>VFDVSGRRVRTLVDRRLDSGAEALTWDGRDAHGATVTPGVYFVRLVGEGIDRSAKVVRVR</sequence>
<name>A0A956RT88_UNCEI</name>
<dbReference type="InterPro" id="IPR025965">
    <property type="entry name" value="FlgD/Vpr_Ig-like"/>
</dbReference>
<dbReference type="Proteomes" id="UP000697710">
    <property type="component" value="Unassembled WGS sequence"/>
</dbReference>
<proteinExistence type="predicted"/>
<gene>
    <name evidence="2" type="ORF">KC729_21515</name>
</gene>
<evidence type="ECO:0000313" key="3">
    <source>
        <dbReference type="Proteomes" id="UP000697710"/>
    </source>
</evidence>
<protein>
    <recommendedName>
        <fullName evidence="1">FlgD/Vpr Ig-like domain-containing protein</fullName>
    </recommendedName>
</protein>
<dbReference type="EMBL" id="JAGQHR010001080">
    <property type="protein sequence ID" value="MCA9730274.1"/>
    <property type="molecule type" value="Genomic_DNA"/>
</dbReference>
<evidence type="ECO:0000313" key="2">
    <source>
        <dbReference type="EMBL" id="MCA9730274.1"/>
    </source>
</evidence>
<feature type="domain" description="FlgD/Vpr Ig-like" evidence="1">
    <location>
        <begin position="1"/>
        <end position="46"/>
    </location>
</feature>
<dbReference type="Gene3D" id="2.60.40.4070">
    <property type="match status" value="1"/>
</dbReference>
<reference evidence="2" key="2">
    <citation type="journal article" date="2021" name="Microbiome">
        <title>Successional dynamics and alternative stable states in a saline activated sludge microbial community over 9 years.</title>
        <authorList>
            <person name="Wang Y."/>
            <person name="Ye J."/>
            <person name="Ju F."/>
            <person name="Liu L."/>
            <person name="Boyd J.A."/>
            <person name="Deng Y."/>
            <person name="Parks D.H."/>
            <person name="Jiang X."/>
            <person name="Yin X."/>
            <person name="Woodcroft B.J."/>
            <person name="Tyson G.W."/>
            <person name="Hugenholtz P."/>
            <person name="Polz M.F."/>
            <person name="Zhang T."/>
        </authorList>
    </citation>
    <scope>NUCLEOTIDE SEQUENCE</scope>
    <source>
        <strain evidence="2">HKST-UBA01</strain>
    </source>
</reference>